<dbReference type="InParanoid" id="G9MRM3"/>
<dbReference type="RefSeq" id="XP_013956958.1">
    <property type="nucleotide sequence ID" value="XM_014101483.1"/>
</dbReference>
<protein>
    <submittedName>
        <fullName evidence="2">Uncharacterized protein</fullName>
    </submittedName>
</protein>
<feature type="compositionally biased region" description="Basic residues" evidence="1">
    <location>
        <begin position="1"/>
        <end position="21"/>
    </location>
</feature>
<feature type="region of interest" description="Disordered" evidence="1">
    <location>
        <begin position="53"/>
        <end position="108"/>
    </location>
</feature>
<evidence type="ECO:0000313" key="3">
    <source>
        <dbReference type="Proteomes" id="UP000007115"/>
    </source>
</evidence>
<dbReference type="GeneID" id="25796075"/>
<proteinExistence type="predicted"/>
<gene>
    <name evidence="2" type="ORF">TRIVIDRAFT_60418</name>
</gene>
<sequence>MPRKAAARRSSKSRTRSRRTPSRIYGSSHEDQVGRPMVRFLLNAYSAEQINRMFDEESRYPSQSSQSPAEEEEDDQISMLPEPEPKDVLSDPVSESLISPSSSSASGCGIAKSKMAEIPASNTAQQTKKQAITTARAAMISKGHMIRAIANAIQEERPMPATAPMLGASSVGTGYMDITHGGYQQPLIYQGAMQHIVNPMQPQQQQYNTALWSDPMQWVNFDGEDNKRLM</sequence>
<dbReference type="HOGENOM" id="CLU_1204921_0_0_1"/>
<evidence type="ECO:0000313" key="2">
    <source>
        <dbReference type="EMBL" id="EHK22744.1"/>
    </source>
</evidence>
<organism evidence="2 3">
    <name type="scientific">Hypocrea virens (strain Gv29-8 / FGSC 10586)</name>
    <name type="common">Gliocladium virens</name>
    <name type="synonym">Trichoderma virens</name>
    <dbReference type="NCBI Taxonomy" id="413071"/>
    <lineage>
        <taxon>Eukaryota</taxon>
        <taxon>Fungi</taxon>
        <taxon>Dikarya</taxon>
        <taxon>Ascomycota</taxon>
        <taxon>Pezizomycotina</taxon>
        <taxon>Sordariomycetes</taxon>
        <taxon>Hypocreomycetidae</taxon>
        <taxon>Hypocreales</taxon>
        <taxon>Hypocreaceae</taxon>
        <taxon>Trichoderma</taxon>
    </lineage>
</organism>
<comment type="caution">
    <text evidence="2">The sequence shown here is derived from an EMBL/GenBank/DDBJ whole genome shotgun (WGS) entry which is preliminary data.</text>
</comment>
<dbReference type="AlphaFoldDB" id="G9MRM3"/>
<dbReference type="Proteomes" id="UP000007115">
    <property type="component" value="Unassembled WGS sequence"/>
</dbReference>
<dbReference type="EMBL" id="ABDF02000006">
    <property type="protein sequence ID" value="EHK22744.1"/>
    <property type="molecule type" value="Genomic_DNA"/>
</dbReference>
<reference evidence="2 3" key="1">
    <citation type="journal article" date="2011" name="Genome Biol.">
        <title>Comparative genome sequence analysis underscores mycoparasitism as the ancestral life style of Trichoderma.</title>
        <authorList>
            <person name="Kubicek C.P."/>
            <person name="Herrera-Estrella A."/>
            <person name="Seidl-Seiboth V."/>
            <person name="Martinez D.A."/>
            <person name="Druzhinina I.S."/>
            <person name="Thon M."/>
            <person name="Zeilinger S."/>
            <person name="Casas-Flores S."/>
            <person name="Horwitz B.A."/>
            <person name="Mukherjee P.K."/>
            <person name="Mukherjee M."/>
            <person name="Kredics L."/>
            <person name="Alcaraz L.D."/>
            <person name="Aerts A."/>
            <person name="Antal Z."/>
            <person name="Atanasova L."/>
            <person name="Cervantes-Badillo M.G."/>
            <person name="Challacombe J."/>
            <person name="Chertkov O."/>
            <person name="McCluskey K."/>
            <person name="Coulpier F."/>
            <person name="Deshpande N."/>
            <person name="von Doehren H."/>
            <person name="Ebbole D.J."/>
            <person name="Esquivel-Naranjo E.U."/>
            <person name="Fekete E."/>
            <person name="Flipphi M."/>
            <person name="Glaser F."/>
            <person name="Gomez-Rodriguez E.Y."/>
            <person name="Gruber S."/>
            <person name="Han C."/>
            <person name="Henrissat B."/>
            <person name="Hermosa R."/>
            <person name="Hernandez-Onate M."/>
            <person name="Karaffa L."/>
            <person name="Kosti I."/>
            <person name="Le Crom S."/>
            <person name="Lindquist E."/>
            <person name="Lucas S."/>
            <person name="Luebeck M."/>
            <person name="Luebeck P.S."/>
            <person name="Margeot A."/>
            <person name="Metz B."/>
            <person name="Misra M."/>
            <person name="Nevalainen H."/>
            <person name="Omann M."/>
            <person name="Packer N."/>
            <person name="Perrone G."/>
            <person name="Uresti-Rivera E.E."/>
            <person name="Salamov A."/>
            <person name="Schmoll M."/>
            <person name="Seiboth B."/>
            <person name="Shapiro H."/>
            <person name="Sukno S."/>
            <person name="Tamayo-Ramos J.A."/>
            <person name="Tisch D."/>
            <person name="Wiest A."/>
            <person name="Wilkinson H.H."/>
            <person name="Zhang M."/>
            <person name="Coutinho P.M."/>
            <person name="Kenerley C.M."/>
            <person name="Monte E."/>
            <person name="Baker S.E."/>
            <person name="Grigoriev I.V."/>
        </authorList>
    </citation>
    <scope>NUCLEOTIDE SEQUENCE [LARGE SCALE GENOMIC DNA]</scope>
    <source>
        <strain evidence="3">Gv29-8 / FGSC 10586</strain>
    </source>
</reference>
<name>G9MRM3_HYPVG</name>
<dbReference type="OrthoDB" id="10368675at2759"/>
<dbReference type="OMA" id="AMISKGH"/>
<feature type="compositionally biased region" description="Low complexity" evidence="1">
    <location>
        <begin position="90"/>
        <end position="108"/>
    </location>
</feature>
<accession>G9MRM3</accession>
<keyword evidence="3" id="KW-1185">Reference proteome</keyword>
<evidence type="ECO:0000256" key="1">
    <source>
        <dbReference type="SAM" id="MobiDB-lite"/>
    </source>
</evidence>
<dbReference type="VEuPathDB" id="FungiDB:TRIVIDRAFT_60418"/>
<feature type="region of interest" description="Disordered" evidence="1">
    <location>
        <begin position="1"/>
        <end position="36"/>
    </location>
</feature>